<keyword evidence="5 6" id="KW-0326">Glycosidase</keyword>
<dbReference type="PANTHER" id="PTHR42909">
    <property type="entry name" value="ZGC:136858"/>
    <property type="match status" value="1"/>
</dbReference>
<comment type="caution">
    <text evidence="7">The sequence shown here is derived from an EMBL/GenBank/DDBJ whole genome shotgun (WGS) entry which is preliminary data.</text>
</comment>
<dbReference type="AlphaFoldDB" id="A0A948T2Z5"/>
<dbReference type="Pfam" id="PF04227">
    <property type="entry name" value="Indigoidine_A"/>
    <property type="match status" value="1"/>
</dbReference>
<evidence type="ECO:0000256" key="4">
    <source>
        <dbReference type="ARBA" id="ARBA00023239"/>
    </source>
</evidence>
<feature type="binding site" evidence="6">
    <location>
        <position position="140"/>
    </location>
    <ligand>
        <name>Mn(2+)</name>
        <dbReference type="ChEBI" id="CHEBI:29035"/>
    </ligand>
</feature>
<comment type="cofactor">
    <cofactor evidence="6">
        <name>Mn(2+)</name>
        <dbReference type="ChEBI" id="CHEBI:29035"/>
    </cofactor>
    <text evidence="6">Binds 1 Mn(2+) ion per subunit.</text>
</comment>
<feature type="binding site" evidence="6">
    <location>
        <begin position="142"/>
        <end position="144"/>
    </location>
    <ligand>
        <name>substrate</name>
    </ligand>
</feature>
<protein>
    <recommendedName>
        <fullName evidence="6">Pseudouridine-5'-phosphate glycosidase</fullName>
        <shortName evidence="6">PsiMP glycosidase</shortName>
        <ecNumber evidence="6">4.2.1.70</ecNumber>
    </recommendedName>
</protein>
<comment type="function">
    <text evidence="6">Catalyzes the reversible cleavage of pseudouridine 5'-phosphate (PsiMP) to ribose 5-phosphate and uracil. Functions biologically in the cleavage direction, as part of a pseudouridine degradation pathway.</text>
</comment>
<dbReference type="GO" id="GO:0005737">
    <property type="term" value="C:cytoplasm"/>
    <property type="evidence" value="ECO:0007669"/>
    <property type="project" value="TreeGrafter"/>
</dbReference>
<dbReference type="GO" id="GO:0016798">
    <property type="term" value="F:hydrolase activity, acting on glycosyl bonds"/>
    <property type="evidence" value="ECO:0007669"/>
    <property type="project" value="UniProtKB-KW"/>
</dbReference>
<organism evidence="7 8">
    <name type="scientific">Candidatus Allofournierella pullistercoris</name>
    <dbReference type="NCBI Taxonomy" id="2838597"/>
    <lineage>
        <taxon>Bacteria</taxon>
        <taxon>Bacillati</taxon>
        <taxon>Bacillota</taxon>
        <taxon>Clostridia</taxon>
        <taxon>Eubacteriales</taxon>
        <taxon>Oscillospiraceae</taxon>
        <taxon>Allofournierella</taxon>
    </lineage>
</organism>
<reference evidence="7" key="2">
    <citation type="submission" date="2021-04" db="EMBL/GenBank/DDBJ databases">
        <authorList>
            <person name="Gilroy R."/>
        </authorList>
    </citation>
    <scope>NUCLEOTIDE SEQUENCE</scope>
    <source>
        <strain evidence="7">B5_2728</strain>
    </source>
</reference>
<reference evidence="7" key="1">
    <citation type="journal article" date="2021" name="PeerJ">
        <title>Extensive microbial diversity within the chicken gut microbiome revealed by metagenomics and culture.</title>
        <authorList>
            <person name="Gilroy R."/>
            <person name="Ravi A."/>
            <person name="Getino M."/>
            <person name="Pursley I."/>
            <person name="Horton D.L."/>
            <person name="Alikhan N.F."/>
            <person name="Baker D."/>
            <person name="Gharbi K."/>
            <person name="Hall N."/>
            <person name="Watson M."/>
            <person name="Adriaenssens E.M."/>
            <person name="Foster-Nyarko E."/>
            <person name="Jarju S."/>
            <person name="Secka A."/>
            <person name="Antonio M."/>
            <person name="Oren A."/>
            <person name="Chaudhuri R.R."/>
            <person name="La Ragione R."/>
            <person name="Hildebrand F."/>
            <person name="Pallen M.J."/>
        </authorList>
    </citation>
    <scope>NUCLEOTIDE SEQUENCE</scope>
    <source>
        <strain evidence="7">B5_2728</strain>
    </source>
</reference>
<evidence type="ECO:0000256" key="3">
    <source>
        <dbReference type="ARBA" id="ARBA00023211"/>
    </source>
</evidence>
<dbReference type="Gene3D" id="3.40.1790.10">
    <property type="entry name" value="Indigoidine synthase domain"/>
    <property type="match status" value="1"/>
</dbReference>
<sequence>MNLNHYLDITPEISAALQEGKPVVALESTILSHGMPYPQNLEFAAEVERIIRAEGAIPATLAIINGRMKVGLTAEELELMCKGEGVVKVSRRDLPIILAQGGTGATTVATTMILAHMAGIKFFATGGIGGVHRGAETTMDISADLQELAHTSVAVVCAGAKMILDIGLTLEYLETMGVPVLGFNTNDFPAFYCRKSGFGVDYNAKDAEDVAKVAKTKWDLGLEGGMLIGNPVPEEFAMDFDEMSAIIDKALASAEADGIRGKNITPYLLAHIVEYTQGRSLATNIQLAYNNARVAAKIAKAYTTL</sequence>
<feature type="binding site" evidence="6">
    <location>
        <position position="88"/>
    </location>
    <ligand>
        <name>substrate</name>
    </ligand>
</feature>
<accession>A0A948T2Z5</accession>
<evidence type="ECO:0000313" key="8">
    <source>
        <dbReference type="Proteomes" id="UP000713596"/>
    </source>
</evidence>
<feature type="binding site" evidence="6">
    <location>
        <position position="108"/>
    </location>
    <ligand>
        <name>substrate</name>
    </ligand>
</feature>
<keyword evidence="2 6" id="KW-0378">Hydrolase</keyword>
<evidence type="ECO:0000256" key="1">
    <source>
        <dbReference type="ARBA" id="ARBA00022723"/>
    </source>
</evidence>
<dbReference type="SUPFAM" id="SSF110581">
    <property type="entry name" value="Indigoidine synthase A-like"/>
    <property type="match status" value="1"/>
</dbReference>
<proteinExistence type="inferred from homology"/>
<feature type="active site" description="Nucleophile" evidence="6">
    <location>
        <position position="161"/>
    </location>
</feature>
<comment type="similarity">
    <text evidence="6">Belongs to the pseudouridine-5'-phosphate glycosidase family.</text>
</comment>
<dbReference type="EC" id="4.2.1.70" evidence="6"/>
<keyword evidence="3 6" id="KW-0464">Manganese</keyword>
<dbReference type="GO" id="GO:0046872">
    <property type="term" value="F:metal ion binding"/>
    <property type="evidence" value="ECO:0007669"/>
    <property type="project" value="UniProtKB-KW"/>
</dbReference>
<keyword evidence="4 6" id="KW-0456">Lyase</keyword>
<evidence type="ECO:0000256" key="6">
    <source>
        <dbReference type="HAMAP-Rule" id="MF_01876"/>
    </source>
</evidence>
<name>A0A948T2Z5_9FIRM</name>
<dbReference type="InterPro" id="IPR007342">
    <property type="entry name" value="PsuG"/>
</dbReference>
<dbReference type="GO" id="GO:0046113">
    <property type="term" value="P:nucleobase catabolic process"/>
    <property type="evidence" value="ECO:0007669"/>
    <property type="project" value="UniProtKB-UniRule"/>
</dbReference>
<feature type="active site" description="Proton donor" evidence="6">
    <location>
        <position position="27"/>
    </location>
</feature>
<dbReference type="Proteomes" id="UP000713596">
    <property type="component" value="Unassembled WGS sequence"/>
</dbReference>
<evidence type="ECO:0000313" key="7">
    <source>
        <dbReference type="EMBL" id="MBU3806417.1"/>
    </source>
</evidence>
<dbReference type="GO" id="GO:0004730">
    <property type="term" value="F:pseudouridylate synthase activity"/>
    <property type="evidence" value="ECO:0007669"/>
    <property type="project" value="UniProtKB-UniRule"/>
</dbReference>
<comment type="catalytic activity">
    <reaction evidence="6">
        <text>D-ribose 5-phosphate + uracil = psi-UMP + H2O</text>
        <dbReference type="Rhea" id="RHEA:18337"/>
        <dbReference type="ChEBI" id="CHEBI:15377"/>
        <dbReference type="ChEBI" id="CHEBI:17568"/>
        <dbReference type="ChEBI" id="CHEBI:58380"/>
        <dbReference type="ChEBI" id="CHEBI:78346"/>
        <dbReference type="EC" id="4.2.1.70"/>
    </reaction>
</comment>
<dbReference type="InterPro" id="IPR022830">
    <property type="entry name" value="Indigdn_synthA-like"/>
</dbReference>
<comment type="subunit">
    <text evidence="6">Homotrimer.</text>
</comment>
<evidence type="ECO:0000256" key="2">
    <source>
        <dbReference type="ARBA" id="ARBA00022801"/>
    </source>
</evidence>
<gene>
    <name evidence="6" type="primary">psuG</name>
    <name evidence="7" type="ORF">H9882_05940</name>
</gene>
<keyword evidence="1 6" id="KW-0479">Metal-binding</keyword>
<evidence type="ECO:0000256" key="5">
    <source>
        <dbReference type="ARBA" id="ARBA00023295"/>
    </source>
</evidence>
<dbReference type="EMBL" id="JAHLFP010000048">
    <property type="protein sequence ID" value="MBU3806417.1"/>
    <property type="molecule type" value="Genomic_DNA"/>
</dbReference>
<dbReference type="HAMAP" id="MF_01876">
    <property type="entry name" value="PsiMP_glycosidase"/>
    <property type="match status" value="1"/>
</dbReference>
<dbReference type="PANTHER" id="PTHR42909:SF1">
    <property type="entry name" value="CARBOHYDRATE KINASE PFKB DOMAIN-CONTAINING PROTEIN"/>
    <property type="match status" value="1"/>
</dbReference>